<accession>A0AAW0EFY9</accession>
<comment type="caution">
    <text evidence="1">The sequence shown here is derived from an EMBL/GenBank/DDBJ whole genome shotgun (WGS) entry which is preliminary data.</text>
</comment>
<dbReference type="Proteomes" id="UP001362999">
    <property type="component" value="Unassembled WGS sequence"/>
</dbReference>
<name>A0AAW0EFY9_9AGAR</name>
<dbReference type="PANTHER" id="PTHR21310">
    <property type="entry name" value="AMINOGLYCOSIDE PHOSPHOTRANSFERASE-RELATED-RELATED"/>
    <property type="match status" value="1"/>
</dbReference>
<dbReference type="Gene3D" id="3.90.1200.10">
    <property type="match status" value="1"/>
</dbReference>
<sequence>RGPELRQILSSSFDLQALQARASIVVNKKCVDIHLLAVGGYNIVHIVARLRDPGEGNDNRDPDTTPEDIAARFVSEVATLRFLNANVSIPVPTLYAWDSEWTNAVRAPYMLMQRISGYLLRDLRITPAGWEKLAAQVAGFEAEICSHPLRSIGSLIDPDGSMGPLVKSCTFYNMVSGRGPFTSSKEYLLCYVDCILDEVKDLDGYIAGRTQCSQINGGVDALPAAYAREWFELLRGALVRLPDELPGHPDLFRLAHCDFNENNLLFSSASRLSTSDNPSIVGILDWEGTSVAPAWDQRQGCNIRWILDCAQSKSGSEEGNKLLKIYDDALLTPGRTFCRSPLRFEKLVGLLDTPIIILSRGQLDARFSSWFDQAEAASGGSYKAELEAFRALKLFIDAPHSEVGT</sequence>
<dbReference type="EMBL" id="JAWWNJ010000001">
    <property type="protein sequence ID" value="KAK7063730.1"/>
    <property type="molecule type" value="Genomic_DNA"/>
</dbReference>
<protein>
    <submittedName>
        <fullName evidence="1">Altered inheritance of mitochondria protein 9, mitochondrial</fullName>
    </submittedName>
</protein>
<gene>
    <name evidence="1" type="ORF">R3P38DRAFT_2820014</name>
</gene>
<proteinExistence type="predicted"/>
<dbReference type="InterPro" id="IPR051678">
    <property type="entry name" value="AGP_Transferase"/>
</dbReference>
<evidence type="ECO:0000313" key="1">
    <source>
        <dbReference type="EMBL" id="KAK7063730.1"/>
    </source>
</evidence>
<reference evidence="1 2" key="1">
    <citation type="journal article" date="2024" name="J Genomics">
        <title>Draft genome sequencing and assembly of Favolaschia claudopus CIRM-BRFM 2984 isolated from oak limbs.</title>
        <authorList>
            <person name="Navarro D."/>
            <person name="Drula E."/>
            <person name="Chaduli D."/>
            <person name="Cazenave R."/>
            <person name="Ahrendt S."/>
            <person name="Wang J."/>
            <person name="Lipzen A."/>
            <person name="Daum C."/>
            <person name="Barry K."/>
            <person name="Grigoriev I.V."/>
            <person name="Favel A."/>
            <person name="Rosso M.N."/>
            <person name="Martin F."/>
        </authorList>
    </citation>
    <scope>NUCLEOTIDE SEQUENCE [LARGE SCALE GENOMIC DNA]</scope>
    <source>
        <strain evidence="1 2">CIRM-BRFM 2984</strain>
    </source>
</reference>
<dbReference type="AlphaFoldDB" id="A0AAW0EFY9"/>
<dbReference type="PANTHER" id="PTHR21310:SF15">
    <property type="entry name" value="AMINOGLYCOSIDE PHOSPHOTRANSFERASE DOMAIN-CONTAINING PROTEIN"/>
    <property type="match status" value="1"/>
</dbReference>
<dbReference type="InterPro" id="IPR011009">
    <property type="entry name" value="Kinase-like_dom_sf"/>
</dbReference>
<dbReference type="SUPFAM" id="SSF56112">
    <property type="entry name" value="Protein kinase-like (PK-like)"/>
    <property type="match status" value="1"/>
</dbReference>
<keyword evidence="2" id="KW-1185">Reference proteome</keyword>
<feature type="non-terminal residue" evidence="1">
    <location>
        <position position="1"/>
    </location>
</feature>
<evidence type="ECO:0000313" key="2">
    <source>
        <dbReference type="Proteomes" id="UP001362999"/>
    </source>
</evidence>
<organism evidence="1 2">
    <name type="scientific">Favolaschia claudopus</name>
    <dbReference type="NCBI Taxonomy" id="2862362"/>
    <lineage>
        <taxon>Eukaryota</taxon>
        <taxon>Fungi</taxon>
        <taxon>Dikarya</taxon>
        <taxon>Basidiomycota</taxon>
        <taxon>Agaricomycotina</taxon>
        <taxon>Agaricomycetes</taxon>
        <taxon>Agaricomycetidae</taxon>
        <taxon>Agaricales</taxon>
        <taxon>Marasmiineae</taxon>
        <taxon>Mycenaceae</taxon>
        <taxon>Favolaschia</taxon>
    </lineage>
</organism>